<keyword evidence="8" id="KW-1185">Reference proteome</keyword>
<dbReference type="SMART" id="SM00382">
    <property type="entry name" value="AAA"/>
    <property type="match status" value="1"/>
</dbReference>
<dbReference type="CDD" id="cd03230">
    <property type="entry name" value="ABC_DR_subfamily_A"/>
    <property type="match status" value="1"/>
</dbReference>
<proteinExistence type="inferred from homology"/>
<evidence type="ECO:0000256" key="5">
    <source>
        <dbReference type="SAM" id="MobiDB-lite"/>
    </source>
</evidence>
<dbReference type="HOGENOM" id="CLU_000604_1_2_0"/>
<dbReference type="RefSeq" id="WP_012121537.1">
    <property type="nucleotide sequence ID" value="NC_009767.1"/>
</dbReference>
<evidence type="ECO:0000313" key="7">
    <source>
        <dbReference type="EMBL" id="ABU59113.1"/>
    </source>
</evidence>
<dbReference type="GO" id="GO:0005524">
    <property type="term" value="F:ATP binding"/>
    <property type="evidence" value="ECO:0007669"/>
    <property type="project" value="UniProtKB-KW"/>
</dbReference>
<dbReference type="AlphaFoldDB" id="A7NNH7"/>
<feature type="domain" description="ABC transporter" evidence="6">
    <location>
        <begin position="5"/>
        <end position="235"/>
    </location>
</feature>
<dbReference type="PROSITE" id="PS50893">
    <property type="entry name" value="ABC_TRANSPORTER_2"/>
    <property type="match status" value="1"/>
</dbReference>
<dbReference type="Pfam" id="PF00005">
    <property type="entry name" value="ABC_tran"/>
    <property type="match status" value="1"/>
</dbReference>
<gene>
    <name evidence="7" type="ordered locus">Rcas_3059</name>
</gene>
<dbReference type="InterPro" id="IPR003593">
    <property type="entry name" value="AAA+_ATPase"/>
</dbReference>
<evidence type="ECO:0000313" key="8">
    <source>
        <dbReference type="Proteomes" id="UP000000263"/>
    </source>
</evidence>
<dbReference type="KEGG" id="rca:Rcas_3059"/>
<accession>A7NNH7</accession>
<protein>
    <submittedName>
        <fullName evidence="7">ABC transporter related</fullName>
    </submittedName>
</protein>
<evidence type="ECO:0000256" key="1">
    <source>
        <dbReference type="ARBA" id="ARBA00005417"/>
    </source>
</evidence>
<name>A7NNH7_ROSCS</name>
<dbReference type="InterPro" id="IPR027417">
    <property type="entry name" value="P-loop_NTPase"/>
</dbReference>
<dbReference type="OrthoDB" id="9775135at2"/>
<feature type="compositionally biased region" description="Acidic residues" evidence="5">
    <location>
        <begin position="265"/>
        <end position="275"/>
    </location>
</feature>
<evidence type="ECO:0000256" key="2">
    <source>
        <dbReference type="ARBA" id="ARBA00022448"/>
    </source>
</evidence>
<dbReference type="STRING" id="383372.Rcas_3059"/>
<dbReference type="Proteomes" id="UP000000263">
    <property type="component" value="Chromosome"/>
</dbReference>
<comment type="similarity">
    <text evidence="1">Belongs to the ABC transporter superfamily.</text>
</comment>
<sequence length="328" mass="36395">MTALVETHDLTRRYGSNLALDHLNLTIPEGAIFGFIGPNGAGKTTTMRILTTLLAPTSGEARVAGISVTREPRAVRRLVGFMPDFFGVYDNMKSWEYLDFFGRAYSIPAQRRQQLIGELLALVDLEHKRDEPVMSLSRGMKQRLSLARSMMHDPRLLILDEPASGLDPRARIELRELLKELRAMGKTIMISSHILSELAEMCTHIGIIERGKLLAAGEVQEILRTMRPHRIVEIRVVSGAARAEELLRTHADVLELRREGARAESDDENAPLDDETGPHTLLADFAGDEHALGELLAMLIAAGVRISHFAEQSGDLEDIFLHVTKGVV</sequence>
<keyword evidence="4" id="KW-0067">ATP-binding</keyword>
<dbReference type="PANTHER" id="PTHR43335:SF3">
    <property type="entry name" value="ABC TRANSPORTER"/>
    <property type="match status" value="1"/>
</dbReference>
<dbReference type="SUPFAM" id="SSF52540">
    <property type="entry name" value="P-loop containing nucleoside triphosphate hydrolases"/>
    <property type="match status" value="1"/>
</dbReference>
<organism evidence="7 8">
    <name type="scientific">Roseiflexus castenholzii (strain DSM 13941 / HLO8)</name>
    <dbReference type="NCBI Taxonomy" id="383372"/>
    <lineage>
        <taxon>Bacteria</taxon>
        <taxon>Bacillati</taxon>
        <taxon>Chloroflexota</taxon>
        <taxon>Chloroflexia</taxon>
        <taxon>Chloroflexales</taxon>
        <taxon>Roseiflexineae</taxon>
        <taxon>Roseiflexaceae</taxon>
        <taxon>Roseiflexus</taxon>
    </lineage>
</organism>
<dbReference type="Gene3D" id="3.40.50.300">
    <property type="entry name" value="P-loop containing nucleotide triphosphate hydrolases"/>
    <property type="match status" value="1"/>
</dbReference>
<dbReference type="PANTHER" id="PTHR43335">
    <property type="entry name" value="ABC TRANSPORTER, ATP-BINDING PROTEIN"/>
    <property type="match status" value="1"/>
</dbReference>
<dbReference type="InterPro" id="IPR003439">
    <property type="entry name" value="ABC_transporter-like_ATP-bd"/>
</dbReference>
<dbReference type="eggNOG" id="COG1131">
    <property type="taxonomic scope" value="Bacteria"/>
</dbReference>
<dbReference type="EMBL" id="CP000804">
    <property type="protein sequence ID" value="ABU59113.1"/>
    <property type="molecule type" value="Genomic_DNA"/>
</dbReference>
<reference evidence="7 8" key="1">
    <citation type="submission" date="2007-08" db="EMBL/GenBank/DDBJ databases">
        <title>Complete sequence of Roseiflexus castenholzii DSM 13941.</title>
        <authorList>
            <consortium name="US DOE Joint Genome Institute"/>
            <person name="Copeland A."/>
            <person name="Lucas S."/>
            <person name="Lapidus A."/>
            <person name="Barry K."/>
            <person name="Glavina del Rio T."/>
            <person name="Dalin E."/>
            <person name="Tice H."/>
            <person name="Pitluck S."/>
            <person name="Thompson L.S."/>
            <person name="Brettin T."/>
            <person name="Bruce D."/>
            <person name="Detter J.C."/>
            <person name="Han C."/>
            <person name="Tapia R."/>
            <person name="Schmutz J."/>
            <person name="Larimer F."/>
            <person name="Land M."/>
            <person name="Hauser L."/>
            <person name="Kyrpides N."/>
            <person name="Mikhailova N."/>
            <person name="Bryant D.A."/>
            <person name="Hanada S."/>
            <person name="Tsukatani Y."/>
            <person name="Richardson P."/>
        </authorList>
    </citation>
    <scope>NUCLEOTIDE SEQUENCE [LARGE SCALE GENOMIC DNA]</scope>
    <source>
        <strain evidence="8">DSM 13941 / HLO8</strain>
    </source>
</reference>
<evidence type="ECO:0000259" key="6">
    <source>
        <dbReference type="PROSITE" id="PS50893"/>
    </source>
</evidence>
<evidence type="ECO:0000256" key="3">
    <source>
        <dbReference type="ARBA" id="ARBA00022741"/>
    </source>
</evidence>
<evidence type="ECO:0000256" key="4">
    <source>
        <dbReference type="ARBA" id="ARBA00022840"/>
    </source>
</evidence>
<feature type="region of interest" description="Disordered" evidence="5">
    <location>
        <begin position="259"/>
        <end position="279"/>
    </location>
</feature>
<keyword evidence="2" id="KW-0813">Transport</keyword>
<keyword evidence="3" id="KW-0547">Nucleotide-binding</keyword>
<dbReference type="GO" id="GO:0016887">
    <property type="term" value="F:ATP hydrolysis activity"/>
    <property type="evidence" value="ECO:0007669"/>
    <property type="project" value="InterPro"/>
</dbReference>